<dbReference type="FunCoup" id="A0A316VET3">
    <property type="interactions" value="14"/>
</dbReference>
<reference evidence="3 4" key="1">
    <citation type="journal article" date="2018" name="Mol. Biol. Evol.">
        <title>Broad Genomic Sampling Reveals a Smut Pathogenic Ancestry of the Fungal Clade Ustilaginomycotina.</title>
        <authorList>
            <person name="Kijpornyongpan T."/>
            <person name="Mondo S.J."/>
            <person name="Barry K."/>
            <person name="Sandor L."/>
            <person name="Lee J."/>
            <person name="Lipzen A."/>
            <person name="Pangilinan J."/>
            <person name="LaButti K."/>
            <person name="Hainaut M."/>
            <person name="Henrissat B."/>
            <person name="Grigoriev I.V."/>
            <person name="Spatafora J.W."/>
            <person name="Aime M.C."/>
        </authorList>
    </citation>
    <scope>NUCLEOTIDE SEQUENCE [LARGE SCALE GENOMIC DNA]</scope>
    <source>
        <strain evidence="3 4">MCA 3882</strain>
    </source>
</reference>
<evidence type="ECO:0000313" key="4">
    <source>
        <dbReference type="Proteomes" id="UP000245771"/>
    </source>
</evidence>
<feature type="region of interest" description="Disordered" evidence="2">
    <location>
        <begin position="150"/>
        <end position="170"/>
    </location>
</feature>
<evidence type="ECO:0000256" key="1">
    <source>
        <dbReference type="SAM" id="Coils"/>
    </source>
</evidence>
<evidence type="ECO:0000313" key="3">
    <source>
        <dbReference type="EMBL" id="PWN36036.1"/>
    </source>
</evidence>
<accession>A0A316VET3</accession>
<name>A0A316VET3_9BASI</name>
<gene>
    <name evidence="3" type="ORF">FA14DRAFT_172621</name>
</gene>
<proteinExistence type="predicted"/>
<dbReference type="AlphaFoldDB" id="A0A316VET3"/>
<protein>
    <recommendedName>
        <fullName evidence="5">BAR domain-containing protein</fullName>
    </recommendedName>
</protein>
<organism evidence="3 4">
    <name type="scientific">Meira miltonrushii</name>
    <dbReference type="NCBI Taxonomy" id="1280837"/>
    <lineage>
        <taxon>Eukaryota</taxon>
        <taxon>Fungi</taxon>
        <taxon>Dikarya</taxon>
        <taxon>Basidiomycota</taxon>
        <taxon>Ustilaginomycotina</taxon>
        <taxon>Exobasidiomycetes</taxon>
        <taxon>Exobasidiales</taxon>
        <taxon>Brachybasidiaceae</taxon>
        <taxon>Meira</taxon>
    </lineage>
</organism>
<feature type="compositionally biased region" description="Low complexity" evidence="2">
    <location>
        <begin position="150"/>
        <end position="167"/>
    </location>
</feature>
<dbReference type="InterPro" id="IPR027267">
    <property type="entry name" value="AH/BAR_dom_sf"/>
</dbReference>
<evidence type="ECO:0008006" key="5">
    <source>
        <dbReference type="Google" id="ProtNLM"/>
    </source>
</evidence>
<sequence length="326" mass="35234">MESWSKFTSNVGPIGQKITRQFGNLNQQARETFGQVEADDITELPEEYRKLEERVDALKNAHLNLGKIAKAYETEGYDYPTQVQESLTQISAQVGHSVTSWAASAAKQTNVNVNVPVTSAPPTAHKTLHHALSRGAASGALELGASSTDLAGVSSPVSGKPSSGAGAEESKLGEALQKFALAQDRVGNLRLQQDESVKSGFLTPWNAFGAQIQLAVKARQNVREARLHLDSWRQAVKQAEVNRKTEKVESMRSDVELAEDKLVSATEEAISVMKRVLEDPQPIKSLAAFVKAQAEFHQAAQEVYAEAANTLASAATSAESDYMSSR</sequence>
<dbReference type="InParanoid" id="A0A316VET3"/>
<dbReference type="SUPFAM" id="SSF103657">
    <property type="entry name" value="BAR/IMD domain-like"/>
    <property type="match status" value="1"/>
</dbReference>
<dbReference type="Gene3D" id="1.20.1270.60">
    <property type="entry name" value="Arfaptin homology (AH) domain/BAR domain"/>
    <property type="match status" value="1"/>
</dbReference>
<keyword evidence="1" id="KW-0175">Coiled coil</keyword>
<dbReference type="EMBL" id="KZ819603">
    <property type="protein sequence ID" value="PWN36036.1"/>
    <property type="molecule type" value="Genomic_DNA"/>
</dbReference>
<dbReference type="GeneID" id="37022199"/>
<dbReference type="OrthoDB" id="5549748at2759"/>
<feature type="coiled-coil region" evidence="1">
    <location>
        <begin position="222"/>
        <end position="268"/>
    </location>
</feature>
<evidence type="ECO:0000256" key="2">
    <source>
        <dbReference type="SAM" id="MobiDB-lite"/>
    </source>
</evidence>
<dbReference type="InterPro" id="IPR018859">
    <property type="entry name" value="BAR_dom-cont"/>
</dbReference>
<dbReference type="RefSeq" id="XP_025356338.1">
    <property type="nucleotide sequence ID" value="XM_025500418.1"/>
</dbReference>
<dbReference type="STRING" id="1280837.A0A316VET3"/>
<dbReference type="Pfam" id="PF10455">
    <property type="entry name" value="BAR_2"/>
    <property type="match status" value="1"/>
</dbReference>
<keyword evidence="4" id="KW-1185">Reference proteome</keyword>
<dbReference type="Proteomes" id="UP000245771">
    <property type="component" value="Unassembled WGS sequence"/>
</dbReference>